<evidence type="ECO:0000313" key="1">
    <source>
        <dbReference type="EMBL" id="KIM61710.1"/>
    </source>
</evidence>
<dbReference type="HOGENOM" id="CLU_2098276_0_0_1"/>
<sequence>MIFQLDPKRQTQSGSAFAFVCGLPLDMGIALLNFNSDHHIPTLRAVDSGRIMRAFDPPRSACLLSTLPQSDHHTLGPRRDASVPVTPYNAVDQGHEPKHIAEHETPLCQGVKGMCE</sequence>
<gene>
    <name evidence="1" type="ORF">SCLCIDRAFT_866155</name>
</gene>
<proteinExistence type="predicted"/>
<accession>A0A0C3DM32</accession>
<reference evidence="2" key="2">
    <citation type="submission" date="2015-01" db="EMBL/GenBank/DDBJ databases">
        <title>Evolutionary Origins and Diversification of the Mycorrhizal Mutualists.</title>
        <authorList>
            <consortium name="DOE Joint Genome Institute"/>
            <consortium name="Mycorrhizal Genomics Consortium"/>
            <person name="Kohler A."/>
            <person name="Kuo A."/>
            <person name="Nagy L.G."/>
            <person name="Floudas D."/>
            <person name="Copeland A."/>
            <person name="Barry K.W."/>
            <person name="Cichocki N."/>
            <person name="Veneault-Fourrey C."/>
            <person name="LaButti K."/>
            <person name="Lindquist E.A."/>
            <person name="Lipzen A."/>
            <person name="Lundell T."/>
            <person name="Morin E."/>
            <person name="Murat C."/>
            <person name="Riley R."/>
            <person name="Ohm R."/>
            <person name="Sun H."/>
            <person name="Tunlid A."/>
            <person name="Henrissat B."/>
            <person name="Grigoriev I.V."/>
            <person name="Hibbett D.S."/>
            <person name="Martin F."/>
        </authorList>
    </citation>
    <scope>NUCLEOTIDE SEQUENCE [LARGE SCALE GENOMIC DNA]</scope>
    <source>
        <strain evidence="2">Foug A</strain>
    </source>
</reference>
<organism evidence="1 2">
    <name type="scientific">Scleroderma citrinum Foug A</name>
    <dbReference type="NCBI Taxonomy" id="1036808"/>
    <lineage>
        <taxon>Eukaryota</taxon>
        <taxon>Fungi</taxon>
        <taxon>Dikarya</taxon>
        <taxon>Basidiomycota</taxon>
        <taxon>Agaricomycotina</taxon>
        <taxon>Agaricomycetes</taxon>
        <taxon>Agaricomycetidae</taxon>
        <taxon>Boletales</taxon>
        <taxon>Sclerodermatineae</taxon>
        <taxon>Sclerodermataceae</taxon>
        <taxon>Scleroderma</taxon>
    </lineage>
</organism>
<evidence type="ECO:0000313" key="2">
    <source>
        <dbReference type="Proteomes" id="UP000053989"/>
    </source>
</evidence>
<keyword evidence="2" id="KW-1185">Reference proteome</keyword>
<name>A0A0C3DM32_9AGAM</name>
<dbReference type="InParanoid" id="A0A0C3DM32"/>
<dbReference type="AlphaFoldDB" id="A0A0C3DM32"/>
<dbReference type="EMBL" id="KN822049">
    <property type="protein sequence ID" value="KIM61710.1"/>
    <property type="molecule type" value="Genomic_DNA"/>
</dbReference>
<dbReference type="Proteomes" id="UP000053989">
    <property type="component" value="Unassembled WGS sequence"/>
</dbReference>
<protein>
    <submittedName>
        <fullName evidence="1">Uncharacterized protein</fullName>
    </submittedName>
</protein>
<reference evidence="1 2" key="1">
    <citation type="submission" date="2014-04" db="EMBL/GenBank/DDBJ databases">
        <authorList>
            <consortium name="DOE Joint Genome Institute"/>
            <person name="Kuo A."/>
            <person name="Kohler A."/>
            <person name="Nagy L.G."/>
            <person name="Floudas D."/>
            <person name="Copeland A."/>
            <person name="Barry K.W."/>
            <person name="Cichocki N."/>
            <person name="Veneault-Fourrey C."/>
            <person name="LaButti K."/>
            <person name="Lindquist E.A."/>
            <person name="Lipzen A."/>
            <person name="Lundell T."/>
            <person name="Morin E."/>
            <person name="Murat C."/>
            <person name="Sun H."/>
            <person name="Tunlid A."/>
            <person name="Henrissat B."/>
            <person name="Grigoriev I.V."/>
            <person name="Hibbett D.S."/>
            <person name="Martin F."/>
            <person name="Nordberg H.P."/>
            <person name="Cantor M.N."/>
            <person name="Hua S.X."/>
        </authorList>
    </citation>
    <scope>NUCLEOTIDE SEQUENCE [LARGE SCALE GENOMIC DNA]</scope>
    <source>
        <strain evidence="1 2">Foug A</strain>
    </source>
</reference>